<feature type="modified residue" description="4-aspartylphosphate" evidence="1">
    <location>
        <position position="55"/>
    </location>
</feature>
<reference evidence="4 5" key="1">
    <citation type="submission" date="2019-07" db="EMBL/GenBank/DDBJ databases">
        <title>Whole genome shotgun sequence of Adhaeribacter aerolatus NBRC 106133.</title>
        <authorList>
            <person name="Hosoyama A."/>
            <person name="Uohara A."/>
            <person name="Ohji S."/>
            <person name="Ichikawa N."/>
        </authorList>
    </citation>
    <scope>NUCLEOTIDE SEQUENCE [LARGE SCALE GENOMIC DNA]</scope>
    <source>
        <strain evidence="4 5">NBRC 106133</strain>
    </source>
</reference>
<evidence type="ECO:0000313" key="5">
    <source>
        <dbReference type="Proteomes" id="UP000321532"/>
    </source>
</evidence>
<dbReference type="Pfam" id="PF04397">
    <property type="entry name" value="LytTR"/>
    <property type="match status" value="1"/>
</dbReference>
<keyword evidence="4" id="KW-0238">DNA-binding</keyword>
<accession>A0A512AXJ5</accession>
<dbReference type="OrthoDB" id="646623at2"/>
<dbReference type="GO" id="GO:0003677">
    <property type="term" value="F:DNA binding"/>
    <property type="evidence" value="ECO:0007669"/>
    <property type="project" value="UniProtKB-KW"/>
</dbReference>
<organism evidence="4 5">
    <name type="scientific">Adhaeribacter aerolatus</name>
    <dbReference type="NCBI Taxonomy" id="670289"/>
    <lineage>
        <taxon>Bacteria</taxon>
        <taxon>Pseudomonadati</taxon>
        <taxon>Bacteroidota</taxon>
        <taxon>Cytophagia</taxon>
        <taxon>Cytophagales</taxon>
        <taxon>Hymenobacteraceae</taxon>
        <taxon>Adhaeribacter</taxon>
    </lineage>
</organism>
<dbReference type="EMBL" id="BJYS01000014">
    <property type="protein sequence ID" value="GEO04435.1"/>
    <property type="molecule type" value="Genomic_DNA"/>
</dbReference>
<dbReference type="PROSITE" id="PS50110">
    <property type="entry name" value="RESPONSE_REGULATORY"/>
    <property type="match status" value="1"/>
</dbReference>
<keyword evidence="5" id="KW-1185">Reference proteome</keyword>
<dbReference type="SMART" id="SM00448">
    <property type="entry name" value="REC"/>
    <property type="match status" value="1"/>
</dbReference>
<protein>
    <submittedName>
        <fullName evidence="4">DNA-binding response regulator</fullName>
    </submittedName>
</protein>
<sequence>MKVLIIEDEALAAERLGKLLYEYNPAIQVLAVLSSVEAAVKWLQEHDLPDLLLLDIHLSDGLCFDIFKQVRVKCPVIFTTAYDQYALEAFQVHSIDYLLKPVQFSKLVQSLDKMQEIRHTLGPTQAEIPINEVVQMIRPKEGSYKSRFLVKMGAKIKAIKTADIAYFFSSNKLTLLVTRENQKFPVDYALDDLIQLLDPSQFFHINRKLIISFDAAKEIHPYFKGRLKLVLHPPLDEEIVISSEKTPAFKSWLDQ</sequence>
<dbReference type="Gene3D" id="2.40.50.1020">
    <property type="entry name" value="LytTr DNA-binding domain"/>
    <property type="match status" value="1"/>
</dbReference>
<dbReference type="PANTHER" id="PTHR37299">
    <property type="entry name" value="TRANSCRIPTIONAL REGULATOR-RELATED"/>
    <property type="match status" value="1"/>
</dbReference>
<dbReference type="InterPro" id="IPR007492">
    <property type="entry name" value="LytTR_DNA-bd_dom"/>
</dbReference>
<dbReference type="Pfam" id="PF00072">
    <property type="entry name" value="Response_reg"/>
    <property type="match status" value="1"/>
</dbReference>
<evidence type="ECO:0000313" key="4">
    <source>
        <dbReference type="EMBL" id="GEO04435.1"/>
    </source>
</evidence>
<dbReference type="PROSITE" id="PS50930">
    <property type="entry name" value="HTH_LYTTR"/>
    <property type="match status" value="1"/>
</dbReference>
<evidence type="ECO:0000256" key="1">
    <source>
        <dbReference type="PROSITE-ProRule" id="PRU00169"/>
    </source>
</evidence>
<dbReference type="SUPFAM" id="SSF52172">
    <property type="entry name" value="CheY-like"/>
    <property type="match status" value="1"/>
</dbReference>
<comment type="caution">
    <text evidence="4">The sequence shown here is derived from an EMBL/GenBank/DDBJ whole genome shotgun (WGS) entry which is preliminary data.</text>
</comment>
<dbReference type="GO" id="GO:0000156">
    <property type="term" value="F:phosphorelay response regulator activity"/>
    <property type="evidence" value="ECO:0007669"/>
    <property type="project" value="InterPro"/>
</dbReference>
<dbReference type="Gene3D" id="3.40.50.2300">
    <property type="match status" value="1"/>
</dbReference>
<dbReference type="Proteomes" id="UP000321532">
    <property type="component" value="Unassembled WGS sequence"/>
</dbReference>
<dbReference type="InterPro" id="IPR011006">
    <property type="entry name" value="CheY-like_superfamily"/>
</dbReference>
<evidence type="ECO:0000259" key="3">
    <source>
        <dbReference type="PROSITE" id="PS50930"/>
    </source>
</evidence>
<keyword evidence="1" id="KW-0597">Phosphoprotein</keyword>
<dbReference type="SMART" id="SM00850">
    <property type="entry name" value="LytTR"/>
    <property type="match status" value="1"/>
</dbReference>
<dbReference type="AlphaFoldDB" id="A0A512AXJ5"/>
<gene>
    <name evidence="4" type="ORF">AAE02nite_20990</name>
</gene>
<dbReference type="InterPro" id="IPR046947">
    <property type="entry name" value="LytR-like"/>
</dbReference>
<dbReference type="InterPro" id="IPR001789">
    <property type="entry name" value="Sig_transdc_resp-reg_receiver"/>
</dbReference>
<name>A0A512AXJ5_9BACT</name>
<dbReference type="RefSeq" id="WP_146897695.1">
    <property type="nucleotide sequence ID" value="NZ_BJYS01000014.1"/>
</dbReference>
<feature type="domain" description="HTH LytTR-type" evidence="3">
    <location>
        <begin position="148"/>
        <end position="255"/>
    </location>
</feature>
<evidence type="ECO:0000259" key="2">
    <source>
        <dbReference type="PROSITE" id="PS50110"/>
    </source>
</evidence>
<dbReference type="PANTHER" id="PTHR37299:SF1">
    <property type="entry name" value="STAGE 0 SPORULATION PROTEIN A HOMOLOG"/>
    <property type="match status" value="1"/>
</dbReference>
<feature type="domain" description="Response regulatory" evidence="2">
    <location>
        <begin position="2"/>
        <end position="115"/>
    </location>
</feature>
<proteinExistence type="predicted"/>